<name>A0A382QKF8_9ZZZZ</name>
<feature type="region of interest" description="Disordered" evidence="1">
    <location>
        <begin position="1"/>
        <end position="27"/>
    </location>
</feature>
<dbReference type="SUPFAM" id="SSF53649">
    <property type="entry name" value="Alkaline phosphatase-like"/>
    <property type="match status" value="1"/>
</dbReference>
<protein>
    <recommendedName>
        <fullName evidence="3">Arylsulfatase</fullName>
    </recommendedName>
</protein>
<feature type="compositionally biased region" description="Basic and acidic residues" evidence="1">
    <location>
        <begin position="1"/>
        <end position="12"/>
    </location>
</feature>
<reference evidence="2" key="1">
    <citation type="submission" date="2018-05" db="EMBL/GenBank/DDBJ databases">
        <authorList>
            <person name="Lanie J.A."/>
            <person name="Ng W.-L."/>
            <person name="Kazmierczak K.M."/>
            <person name="Andrzejewski T.M."/>
            <person name="Davidsen T.M."/>
            <person name="Wayne K.J."/>
            <person name="Tettelin H."/>
            <person name="Glass J.I."/>
            <person name="Rusch D."/>
            <person name="Podicherti R."/>
            <person name="Tsui H.-C.T."/>
            <person name="Winkler M.E."/>
        </authorList>
    </citation>
    <scope>NUCLEOTIDE SEQUENCE</scope>
</reference>
<organism evidence="2">
    <name type="scientific">marine metagenome</name>
    <dbReference type="NCBI Taxonomy" id="408172"/>
    <lineage>
        <taxon>unclassified sequences</taxon>
        <taxon>metagenomes</taxon>
        <taxon>ecological metagenomes</taxon>
    </lineage>
</organism>
<gene>
    <name evidence="2" type="ORF">METZ01_LOCUS338868</name>
</gene>
<proteinExistence type="predicted"/>
<dbReference type="Gene3D" id="3.30.1120.10">
    <property type="match status" value="1"/>
</dbReference>
<evidence type="ECO:0000256" key="1">
    <source>
        <dbReference type="SAM" id="MobiDB-lite"/>
    </source>
</evidence>
<dbReference type="InterPro" id="IPR017850">
    <property type="entry name" value="Alkaline_phosphatase_core_sf"/>
</dbReference>
<evidence type="ECO:0000313" key="2">
    <source>
        <dbReference type="EMBL" id="SVC86014.1"/>
    </source>
</evidence>
<dbReference type="EMBL" id="UINC01115179">
    <property type="protein sequence ID" value="SVC86014.1"/>
    <property type="molecule type" value="Genomic_DNA"/>
</dbReference>
<feature type="non-terminal residue" evidence="2">
    <location>
        <position position="1"/>
    </location>
</feature>
<evidence type="ECO:0008006" key="3">
    <source>
        <dbReference type="Google" id="ProtNLM"/>
    </source>
</evidence>
<accession>A0A382QKF8</accession>
<sequence length="82" mass="9112">GLRAVRSGEWKLHIGGGNRKQQKQGNQPALTLYNLARDISETTDVAAENPKIAQRLFKRAQTFDKALKTDARPPGEVKAKKE</sequence>
<dbReference type="AlphaFoldDB" id="A0A382QKF8"/>